<proteinExistence type="predicted"/>
<dbReference type="Proteomes" id="UP000516384">
    <property type="component" value="Plasmid pPlas1"/>
</dbReference>
<dbReference type="AlphaFoldDB" id="A0A7H0YHB0"/>
<keyword evidence="1" id="KW-0614">Plasmid</keyword>
<dbReference type="RefSeq" id="WP_190299775.1">
    <property type="nucleotide sequence ID" value="NZ_CP061173.1"/>
</dbReference>
<evidence type="ECO:0000313" key="2">
    <source>
        <dbReference type="Proteomes" id="UP000516384"/>
    </source>
</evidence>
<geneLocation type="plasmid" evidence="1 2">
    <name>pPlas1</name>
</geneLocation>
<accession>A0A7H0YHB0</accession>
<sequence>MDKQKAVIWGYTGTRWTKRKHVLIDGLASTDLDTLNAYDNIHGGHHSFFPPGVNPNKHAVINQMRATAEKNVKHYINDFYHIDTYLYFKYDQTVIWMTRECGTNIYPAQSIESEQHRESVTTSFNYYTNQGRDSNKLYKVDNTQVVPVKTDKARQIIGIARSGGNRISDQERRNSAIQHTIKGV</sequence>
<reference evidence="1 2" key="1">
    <citation type="submission" date="2020-09" db="EMBL/GenBank/DDBJ databases">
        <title>Characterization of Paenibacillus peoriae strain ZF390 with broad-spectrum antimicrobial activity as a potential biocontrol agent.</title>
        <authorList>
            <person name="Li L."/>
            <person name="Zhao Y."/>
            <person name="Li B."/>
            <person name="Xie X."/>
        </authorList>
    </citation>
    <scope>NUCLEOTIDE SEQUENCE [LARGE SCALE GENOMIC DNA]</scope>
    <source>
        <strain evidence="1 2">ZF390</strain>
        <plasmid evidence="1 2">pPlas1</plasmid>
    </source>
</reference>
<name>A0A7H0YHB0_9BACL</name>
<organism evidence="1 2">
    <name type="scientific">Paenibacillus peoriae</name>
    <dbReference type="NCBI Taxonomy" id="59893"/>
    <lineage>
        <taxon>Bacteria</taxon>
        <taxon>Bacillati</taxon>
        <taxon>Bacillota</taxon>
        <taxon>Bacilli</taxon>
        <taxon>Bacillales</taxon>
        <taxon>Paenibacillaceae</taxon>
        <taxon>Paenibacillus</taxon>
    </lineage>
</organism>
<dbReference type="EMBL" id="CP061173">
    <property type="protein sequence ID" value="QNR70468.1"/>
    <property type="molecule type" value="Genomic_DNA"/>
</dbReference>
<evidence type="ECO:0000313" key="1">
    <source>
        <dbReference type="EMBL" id="QNR70468.1"/>
    </source>
</evidence>
<gene>
    <name evidence="1" type="ORF">IAQ67_28575</name>
</gene>
<protein>
    <submittedName>
        <fullName evidence="1">Uncharacterized protein</fullName>
    </submittedName>
</protein>